<comment type="caution">
    <text evidence="17">The sequence shown here is derived from an EMBL/GenBank/DDBJ whole genome shotgun (WGS) entry which is preliminary data.</text>
</comment>
<keyword evidence="11 15" id="KW-0819">tRNA processing</keyword>
<evidence type="ECO:0000256" key="9">
    <source>
        <dbReference type="ARBA" id="ARBA00022679"/>
    </source>
</evidence>
<dbReference type="GO" id="GO:0016747">
    <property type="term" value="F:acyltransferase activity, transferring groups other than amino-acyl groups"/>
    <property type="evidence" value="ECO:0007669"/>
    <property type="project" value="InterPro"/>
</dbReference>
<dbReference type="InterPro" id="IPR002649">
    <property type="entry name" value="tRNA_m1G_MeTrfase_TrmD"/>
</dbReference>
<evidence type="ECO:0000256" key="15">
    <source>
        <dbReference type="HAMAP-Rule" id="MF_00605"/>
    </source>
</evidence>
<accession>A0A2U1ZT31</accession>
<keyword evidence="7 15" id="KW-0963">Cytoplasm</keyword>
<dbReference type="Proteomes" id="UP000245166">
    <property type="component" value="Unassembled WGS sequence"/>
</dbReference>
<feature type="binding site" evidence="15">
    <location>
        <begin position="160"/>
        <end position="165"/>
    </location>
    <ligand>
        <name>S-adenosyl-L-methionine</name>
        <dbReference type="ChEBI" id="CHEBI:59789"/>
    </ligand>
</feature>
<evidence type="ECO:0000256" key="12">
    <source>
        <dbReference type="ARBA" id="ARBA00029736"/>
    </source>
</evidence>
<dbReference type="InterPro" id="IPR000182">
    <property type="entry name" value="GNAT_dom"/>
</dbReference>
<keyword evidence="8 15" id="KW-0489">Methyltransferase</keyword>
<dbReference type="CDD" id="cd18080">
    <property type="entry name" value="TrmD-like"/>
    <property type="match status" value="1"/>
</dbReference>
<evidence type="ECO:0000256" key="3">
    <source>
        <dbReference type="ARBA" id="ARBA00007630"/>
    </source>
</evidence>
<dbReference type="AlphaFoldDB" id="A0A2U1ZT31"/>
<comment type="catalytic activity">
    <reaction evidence="14 15">
        <text>guanosine(37) in tRNA + S-adenosyl-L-methionine = N(1)-methylguanosine(37) in tRNA + S-adenosyl-L-homocysteine + H(+)</text>
        <dbReference type="Rhea" id="RHEA:36899"/>
        <dbReference type="Rhea" id="RHEA-COMP:10145"/>
        <dbReference type="Rhea" id="RHEA-COMP:10147"/>
        <dbReference type="ChEBI" id="CHEBI:15378"/>
        <dbReference type="ChEBI" id="CHEBI:57856"/>
        <dbReference type="ChEBI" id="CHEBI:59789"/>
        <dbReference type="ChEBI" id="CHEBI:73542"/>
        <dbReference type="ChEBI" id="CHEBI:74269"/>
        <dbReference type="EC" id="2.1.1.228"/>
    </reaction>
</comment>
<dbReference type="GO" id="GO:0002939">
    <property type="term" value="P:tRNA N1-guanine methylation"/>
    <property type="evidence" value="ECO:0007669"/>
    <property type="project" value="TreeGrafter"/>
</dbReference>
<dbReference type="PROSITE" id="PS51186">
    <property type="entry name" value="GNAT"/>
    <property type="match status" value="1"/>
</dbReference>
<evidence type="ECO:0000256" key="13">
    <source>
        <dbReference type="ARBA" id="ARBA00033392"/>
    </source>
</evidence>
<keyword evidence="18" id="KW-1185">Reference proteome</keyword>
<comment type="subunit">
    <text evidence="4 15">Homodimer.</text>
</comment>
<evidence type="ECO:0000313" key="17">
    <source>
        <dbReference type="EMBL" id="PWD50093.1"/>
    </source>
</evidence>
<dbReference type="InterPro" id="IPR029026">
    <property type="entry name" value="tRNA_m1G_MTases_N"/>
</dbReference>
<dbReference type="OrthoDB" id="9807416at2"/>
<dbReference type="Gene3D" id="3.40.630.30">
    <property type="match status" value="1"/>
</dbReference>
<comment type="function">
    <text evidence="1 15">Specifically methylates guanosine-37 in various tRNAs.</text>
</comment>
<dbReference type="Gene3D" id="3.40.1280.10">
    <property type="match status" value="1"/>
</dbReference>
<evidence type="ECO:0000256" key="6">
    <source>
        <dbReference type="ARBA" id="ARBA00014679"/>
    </source>
</evidence>
<gene>
    <name evidence="15" type="primary">trmD</name>
    <name evidence="17" type="ORF">C8046_04835</name>
</gene>
<evidence type="ECO:0000256" key="8">
    <source>
        <dbReference type="ARBA" id="ARBA00022603"/>
    </source>
</evidence>
<evidence type="ECO:0000256" key="1">
    <source>
        <dbReference type="ARBA" id="ARBA00002634"/>
    </source>
</evidence>
<keyword evidence="10 15" id="KW-0949">S-adenosyl-L-methionine</keyword>
<feature type="domain" description="N-acetyltransferase" evidence="16">
    <location>
        <begin position="285"/>
        <end position="462"/>
    </location>
</feature>
<dbReference type="Gene3D" id="1.10.1270.20">
    <property type="entry name" value="tRNA(m1g37)methyltransferase, domain 2"/>
    <property type="match status" value="1"/>
</dbReference>
<dbReference type="InterPro" id="IPR016009">
    <property type="entry name" value="tRNA_MeTrfase_TRMD/TRM10"/>
</dbReference>
<dbReference type="InterPro" id="IPR029028">
    <property type="entry name" value="Alpha/beta_knot_MTases"/>
</dbReference>
<dbReference type="Pfam" id="PF01746">
    <property type="entry name" value="tRNA_m1G_MT"/>
    <property type="match status" value="1"/>
</dbReference>
<dbReference type="Pfam" id="PF00583">
    <property type="entry name" value="Acetyltransf_1"/>
    <property type="match status" value="1"/>
</dbReference>
<evidence type="ECO:0000256" key="5">
    <source>
        <dbReference type="ARBA" id="ARBA00012807"/>
    </source>
</evidence>
<comment type="similarity">
    <text evidence="3 15">Belongs to the RNA methyltransferase TrmD family.</text>
</comment>
<sequence length="463" mass="48888">MSAPRLDVITIFPDYLAPLDLSLIGKARESGLVDVRVHDLRAVATDRHRTVDDSPFGGGAGMVMRPDVWSRAIEATAAGSDGSAGSHGGAEPDPREVVVLVPTPSGAPLTQATAQRLADELAAPDVRAVVACGRYEGIDARLVPALREHDGVRRVEEFSLGDFVLNGGEVAALALLEAVVRLLPGVLGNPDSIVEESFSDAAVLEYPVYTRPADWDGRAVPPVLLSGDHGAVARWRRAQSLTRTVERRPDLLDLLAVADLDRRDLDVLADAGVVVARDGALLGPLRVREAGEADVLALADLAATTFPLACPDPTTLADVRRHVAAHLSPAHWREHLADPDHHVLLLVDRSGLAVGYSLLLTGEAQGSDLAGTGIAVEGTRYAELSKLYLLARCHGTGAAGVLMAATLERAATLADAVWLGTNAGNAAARRSYERSGFAVVGERTFRVGDVDHLDVVMLRSVAD</sequence>
<dbReference type="SUPFAM" id="SSF55729">
    <property type="entry name" value="Acyl-CoA N-acyltransferases (Nat)"/>
    <property type="match status" value="1"/>
</dbReference>
<dbReference type="EMBL" id="PYHR01000002">
    <property type="protein sequence ID" value="PWD50093.1"/>
    <property type="molecule type" value="Genomic_DNA"/>
</dbReference>
<evidence type="ECO:0000259" key="16">
    <source>
        <dbReference type="PROSITE" id="PS51186"/>
    </source>
</evidence>
<dbReference type="GO" id="GO:0005829">
    <property type="term" value="C:cytosol"/>
    <property type="evidence" value="ECO:0007669"/>
    <property type="project" value="TreeGrafter"/>
</dbReference>
<dbReference type="EC" id="2.1.1.228" evidence="5 15"/>
<keyword evidence="9 15" id="KW-0808">Transferase</keyword>
<evidence type="ECO:0000256" key="4">
    <source>
        <dbReference type="ARBA" id="ARBA00011738"/>
    </source>
</evidence>
<evidence type="ECO:0000256" key="14">
    <source>
        <dbReference type="ARBA" id="ARBA00047783"/>
    </source>
</evidence>
<dbReference type="NCBIfam" id="TIGR00088">
    <property type="entry name" value="trmD"/>
    <property type="match status" value="1"/>
</dbReference>
<proteinExistence type="inferred from homology"/>
<evidence type="ECO:0000256" key="11">
    <source>
        <dbReference type="ARBA" id="ARBA00022694"/>
    </source>
</evidence>
<dbReference type="NCBIfam" id="NF000648">
    <property type="entry name" value="PRK00026.1"/>
    <property type="match status" value="1"/>
</dbReference>
<organism evidence="17 18">
    <name type="scientific">Serinibacter arcticus</name>
    <dbReference type="NCBI Taxonomy" id="1655435"/>
    <lineage>
        <taxon>Bacteria</taxon>
        <taxon>Bacillati</taxon>
        <taxon>Actinomycetota</taxon>
        <taxon>Actinomycetes</taxon>
        <taxon>Micrococcales</taxon>
        <taxon>Beutenbergiaceae</taxon>
        <taxon>Serinibacter</taxon>
    </lineage>
</organism>
<reference evidence="17 18" key="1">
    <citation type="submission" date="2018-03" db="EMBL/GenBank/DDBJ databases">
        <title>Genome assembly of novel Miniimonas species PCH200.</title>
        <authorList>
            <person name="Thakur V."/>
            <person name="Kumar V."/>
            <person name="Singh D."/>
        </authorList>
    </citation>
    <scope>NUCLEOTIDE SEQUENCE [LARGE SCALE GENOMIC DNA]</scope>
    <source>
        <strain evidence="17 18">PCH200</strain>
    </source>
</reference>
<dbReference type="InterPro" id="IPR016181">
    <property type="entry name" value="Acyl_CoA_acyltransferase"/>
</dbReference>
<name>A0A2U1ZT31_9MICO</name>
<dbReference type="PANTHER" id="PTHR46417">
    <property type="entry name" value="TRNA (GUANINE-N(1)-)-METHYLTRANSFERASE"/>
    <property type="match status" value="1"/>
</dbReference>
<dbReference type="PANTHER" id="PTHR46417:SF1">
    <property type="entry name" value="TRNA (GUANINE-N(1)-)-METHYLTRANSFERASE"/>
    <property type="match status" value="1"/>
</dbReference>
<dbReference type="GO" id="GO:0052906">
    <property type="term" value="F:tRNA (guanine(37)-N1)-methyltransferase activity"/>
    <property type="evidence" value="ECO:0007669"/>
    <property type="project" value="UniProtKB-UniRule"/>
</dbReference>
<feature type="binding site" evidence="15">
    <location>
        <position position="133"/>
    </location>
    <ligand>
        <name>S-adenosyl-L-methionine</name>
        <dbReference type="ChEBI" id="CHEBI:59789"/>
    </ligand>
</feature>
<protein>
    <recommendedName>
        <fullName evidence="6 15">tRNA (guanine-N(1)-)-methyltransferase</fullName>
        <ecNumber evidence="5 15">2.1.1.228</ecNumber>
    </recommendedName>
    <alternativeName>
        <fullName evidence="12 15">M1G-methyltransferase</fullName>
    </alternativeName>
    <alternativeName>
        <fullName evidence="13 15">tRNA [GM37] methyltransferase</fullName>
    </alternativeName>
</protein>
<evidence type="ECO:0000256" key="10">
    <source>
        <dbReference type="ARBA" id="ARBA00022691"/>
    </source>
</evidence>
<evidence type="ECO:0000313" key="18">
    <source>
        <dbReference type="Proteomes" id="UP000245166"/>
    </source>
</evidence>
<comment type="subcellular location">
    <subcellularLocation>
        <location evidence="2 15">Cytoplasm</location>
    </subcellularLocation>
</comment>
<dbReference type="InterPro" id="IPR023148">
    <property type="entry name" value="tRNA_m1G_MeTrfase_C_sf"/>
</dbReference>
<dbReference type="HAMAP" id="MF_00605">
    <property type="entry name" value="TrmD"/>
    <property type="match status" value="1"/>
</dbReference>
<dbReference type="SUPFAM" id="SSF75217">
    <property type="entry name" value="alpha/beta knot"/>
    <property type="match status" value="1"/>
</dbReference>
<evidence type="ECO:0000256" key="7">
    <source>
        <dbReference type="ARBA" id="ARBA00022490"/>
    </source>
</evidence>
<evidence type="ECO:0000256" key="2">
    <source>
        <dbReference type="ARBA" id="ARBA00004496"/>
    </source>
</evidence>